<reference evidence="1" key="2">
    <citation type="submission" date="2020-06" db="EMBL/GenBank/DDBJ databases">
        <title>Helianthus annuus Genome sequencing and assembly Release 2.</title>
        <authorList>
            <person name="Gouzy J."/>
            <person name="Langlade N."/>
            <person name="Munos S."/>
        </authorList>
    </citation>
    <scope>NUCLEOTIDE SEQUENCE</scope>
    <source>
        <tissue evidence="1">Leaves</tissue>
    </source>
</reference>
<dbReference type="Proteomes" id="UP000215914">
    <property type="component" value="Unassembled WGS sequence"/>
</dbReference>
<reference evidence="1" key="1">
    <citation type="journal article" date="2017" name="Nature">
        <title>The sunflower genome provides insights into oil metabolism, flowering and Asterid evolution.</title>
        <authorList>
            <person name="Badouin H."/>
            <person name="Gouzy J."/>
            <person name="Grassa C.J."/>
            <person name="Murat F."/>
            <person name="Staton S.E."/>
            <person name="Cottret L."/>
            <person name="Lelandais-Briere C."/>
            <person name="Owens G.L."/>
            <person name="Carrere S."/>
            <person name="Mayjonade B."/>
            <person name="Legrand L."/>
            <person name="Gill N."/>
            <person name="Kane N.C."/>
            <person name="Bowers J.E."/>
            <person name="Hubner S."/>
            <person name="Bellec A."/>
            <person name="Berard A."/>
            <person name="Berges H."/>
            <person name="Blanchet N."/>
            <person name="Boniface M.C."/>
            <person name="Brunel D."/>
            <person name="Catrice O."/>
            <person name="Chaidir N."/>
            <person name="Claudel C."/>
            <person name="Donnadieu C."/>
            <person name="Faraut T."/>
            <person name="Fievet G."/>
            <person name="Helmstetter N."/>
            <person name="King M."/>
            <person name="Knapp S.J."/>
            <person name="Lai Z."/>
            <person name="Le Paslier M.C."/>
            <person name="Lippi Y."/>
            <person name="Lorenzon L."/>
            <person name="Mandel J.R."/>
            <person name="Marage G."/>
            <person name="Marchand G."/>
            <person name="Marquand E."/>
            <person name="Bret-Mestries E."/>
            <person name="Morien E."/>
            <person name="Nambeesan S."/>
            <person name="Nguyen T."/>
            <person name="Pegot-Espagnet P."/>
            <person name="Pouilly N."/>
            <person name="Raftis F."/>
            <person name="Sallet E."/>
            <person name="Schiex T."/>
            <person name="Thomas J."/>
            <person name="Vandecasteele C."/>
            <person name="Vares D."/>
            <person name="Vear F."/>
            <person name="Vautrin S."/>
            <person name="Crespi M."/>
            <person name="Mangin B."/>
            <person name="Burke J.M."/>
            <person name="Salse J."/>
            <person name="Munos S."/>
            <person name="Vincourt P."/>
            <person name="Rieseberg L.H."/>
            <person name="Langlade N.B."/>
        </authorList>
    </citation>
    <scope>NUCLEOTIDE SEQUENCE</scope>
    <source>
        <tissue evidence="1">Leaves</tissue>
    </source>
</reference>
<proteinExistence type="predicted"/>
<keyword evidence="2" id="KW-1185">Reference proteome</keyword>
<sequence length="60" mass="7073">MIHGLCCSCFFQRMCILSFSISKIYNFFLKKISSGFMILLKSFIKNLNFIIFINKYDMGL</sequence>
<organism evidence="1 2">
    <name type="scientific">Helianthus annuus</name>
    <name type="common">Common sunflower</name>
    <dbReference type="NCBI Taxonomy" id="4232"/>
    <lineage>
        <taxon>Eukaryota</taxon>
        <taxon>Viridiplantae</taxon>
        <taxon>Streptophyta</taxon>
        <taxon>Embryophyta</taxon>
        <taxon>Tracheophyta</taxon>
        <taxon>Spermatophyta</taxon>
        <taxon>Magnoliopsida</taxon>
        <taxon>eudicotyledons</taxon>
        <taxon>Gunneridae</taxon>
        <taxon>Pentapetalae</taxon>
        <taxon>asterids</taxon>
        <taxon>campanulids</taxon>
        <taxon>Asterales</taxon>
        <taxon>Asteraceae</taxon>
        <taxon>Asteroideae</taxon>
        <taxon>Heliantheae alliance</taxon>
        <taxon>Heliantheae</taxon>
        <taxon>Helianthus</taxon>
    </lineage>
</organism>
<name>A0A9K3N608_HELAN</name>
<evidence type="ECO:0000313" key="2">
    <source>
        <dbReference type="Proteomes" id="UP000215914"/>
    </source>
</evidence>
<dbReference type="Gramene" id="mRNA:HanXRQr2_Chr10g0466291">
    <property type="protein sequence ID" value="CDS:HanXRQr2_Chr10g0466291.1"/>
    <property type="gene ID" value="HanXRQr2_Chr10g0466291"/>
</dbReference>
<comment type="caution">
    <text evidence="1">The sequence shown here is derived from an EMBL/GenBank/DDBJ whole genome shotgun (WGS) entry which is preliminary data.</text>
</comment>
<protein>
    <submittedName>
        <fullName evidence="1">Uncharacterized protein</fullName>
    </submittedName>
</protein>
<evidence type="ECO:0000313" key="1">
    <source>
        <dbReference type="EMBL" id="KAF5788646.1"/>
    </source>
</evidence>
<dbReference type="AlphaFoldDB" id="A0A9K3N608"/>
<dbReference type="EMBL" id="MNCJ02000325">
    <property type="protein sequence ID" value="KAF5788646.1"/>
    <property type="molecule type" value="Genomic_DNA"/>
</dbReference>
<accession>A0A9K3N608</accession>
<gene>
    <name evidence="1" type="ORF">HanXRQr2_Chr10g0466291</name>
</gene>